<comment type="caution">
    <text evidence="1">The sequence shown here is derived from an EMBL/GenBank/DDBJ whole genome shotgun (WGS) entry which is preliminary data.</text>
</comment>
<name>A0ABQ6B7I4_9BRAD</name>
<reference evidence="2" key="1">
    <citation type="journal article" date="2019" name="Int. J. Syst. Evol. Microbiol.">
        <title>The Global Catalogue of Microorganisms (GCM) 10K type strain sequencing project: providing services to taxonomists for standard genome sequencing and annotation.</title>
        <authorList>
            <consortium name="The Broad Institute Genomics Platform"/>
            <consortium name="The Broad Institute Genome Sequencing Center for Infectious Disease"/>
            <person name="Wu L."/>
            <person name="Ma J."/>
        </authorList>
    </citation>
    <scope>NUCLEOTIDE SEQUENCE [LARGE SCALE GENOMIC DNA]</scope>
    <source>
        <strain evidence="2">NBRC 102520</strain>
    </source>
</reference>
<keyword evidence="2" id="KW-1185">Reference proteome</keyword>
<dbReference type="Proteomes" id="UP001156905">
    <property type="component" value="Unassembled WGS sequence"/>
</dbReference>
<accession>A0ABQ6B7I4</accession>
<proteinExistence type="predicted"/>
<gene>
    <name evidence="1" type="ORF">GCM10007857_65150</name>
</gene>
<evidence type="ECO:0000313" key="2">
    <source>
        <dbReference type="Proteomes" id="UP001156905"/>
    </source>
</evidence>
<protein>
    <submittedName>
        <fullName evidence="1">Uncharacterized protein</fullName>
    </submittedName>
</protein>
<evidence type="ECO:0000313" key="1">
    <source>
        <dbReference type="EMBL" id="GLR89801.1"/>
    </source>
</evidence>
<dbReference type="EMBL" id="BSOW01000028">
    <property type="protein sequence ID" value="GLR89801.1"/>
    <property type="molecule type" value="Genomic_DNA"/>
</dbReference>
<organism evidence="1 2">
    <name type="scientific">Bradyrhizobium iriomotense</name>
    <dbReference type="NCBI Taxonomy" id="441950"/>
    <lineage>
        <taxon>Bacteria</taxon>
        <taxon>Pseudomonadati</taxon>
        <taxon>Pseudomonadota</taxon>
        <taxon>Alphaproteobacteria</taxon>
        <taxon>Hyphomicrobiales</taxon>
        <taxon>Nitrobacteraceae</taxon>
        <taxon>Bradyrhizobium</taxon>
    </lineage>
</organism>
<sequence>MPAFATEEFLSKAIHMVPRDTRLMHQDREWIRKTTGYPWPEERPTVDDMPRLYEEALRYPALRPGHA</sequence>